<name>A0A1V4IKE8_9CLOT</name>
<comment type="caution">
    <text evidence="2">The sequence shown here is derived from an EMBL/GenBank/DDBJ whole genome shotgun (WGS) entry which is preliminary data.</text>
</comment>
<dbReference type="EMBL" id="MZGV01000034">
    <property type="protein sequence ID" value="OPJ60205.1"/>
    <property type="molecule type" value="Genomic_DNA"/>
</dbReference>
<dbReference type="Pfam" id="PF04542">
    <property type="entry name" value="Sigma70_r2"/>
    <property type="match status" value="1"/>
</dbReference>
<gene>
    <name evidence="2" type="ORF">CLORY_29260</name>
</gene>
<evidence type="ECO:0000313" key="3">
    <source>
        <dbReference type="Proteomes" id="UP000190080"/>
    </source>
</evidence>
<dbReference type="STRING" id="1450648.CLORY_29260"/>
<dbReference type="InterPro" id="IPR007627">
    <property type="entry name" value="RNA_pol_sigma70_r2"/>
</dbReference>
<accession>A0A1V4IKE8</accession>
<dbReference type="AlphaFoldDB" id="A0A1V4IKE8"/>
<feature type="domain" description="RNA polymerase sigma-70 region 2" evidence="1">
    <location>
        <begin position="21"/>
        <end position="71"/>
    </location>
</feature>
<evidence type="ECO:0000259" key="1">
    <source>
        <dbReference type="Pfam" id="PF04542"/>
    </source>
</evidence>
<protein>
    <submittedName>
        <fullName evidence="2">RNA polymerase factor sigma C</fullName>
    </submittedName>
</protein>
<dbReference type="SUPFAM" id="SSF88946">
    <property type="entry name" value="Sigma2 domain of RNA polymerase sigma factors"/>
    <property type="match status" value="1"/>
</dbReference>
<sequence>MEEADLDQQICSENEILVDIIEKYSKIVSSLCNRIVYDRELAKDAAQEVWLEVFKSISKFRGKSKLSTWVYAPEMLGLGYTEAPIEYDHSLKG</sequence>
<dbReference type="GO" id="GO:0003700">
    <property type="term" value="F:DNA-binding transcription factor activity"/>
    <property type="evidence" value="ECO:0007669"/>
    <property type="project" value="InterPro"/>
</dbReference>
<dbReference type="InterPro" id="IPR013325">
    <property type="entry name" value="RNA_pol_sigma_r2"/>
</dbReference>
<dbReference type="OrthoDB" id="9795666at2"/>
<proteinExistence type="predicted"/>
<dbReference type="Proteomes" id="UP000190080">
    <property type="component" value="Unassembled WGS sequence"/>
</dbReference>
<dbReference type="GO" id="GO:0006352">
    <property type="term" value="P:DNA-templated transcription initiation"/>
    <property type="evidence" value="ECO:0007669"/>
    <property type="project" value="InterPro"/>
</dbReference>
<dbReference type="Gene3D" id="1.10.1740.10">
    <property type="match status" value="1"/>
</dbReference>
<evidence type="ECO:0000313" key="2">
    <source>
        <dbReference type="EMBL" id="OPJ60205.1"/>
    </source>
</evidence>
<keyword evidence="3" id="KW-1185">Reference proteome</keyword>
<reference evidence="2 3" key="1">
    <citation type="submission" date="2017-03" db="EMBL/GenBank/DDBJ databases">
        <title>Genome sequence of Clostridium oryzae DSM 28571.</title>
        <authorList>
            <person name="Poehlein A."/>
            <person name="Daniel R."/>
        </authorList>
    </citation>
    <scope>NUCLEOTIDE SEQUENCE [LARGE SCALE GENOMIC DNA]</scope>
    <source>
        <strain evidence="2 3">DSM 28571</strain>
    </source>
</reference>
<organism evidence="2 3">
    <name type="scientific">Clostridium oryzae</name>
    <dbReference type="NCBI Taxonomy" id="1450648"/>
    <lineage>
        <taxon>Bacteria</taxon>
        <taxon>Bacillati</taxon>
        <taxon>Bacillota</taxon>
        <taxon>Clostridia</taxon>
        <taxon>Eubacteriales</taxon>
        <taxon>Clostridiaceae</taxon>
        <taxon>Clostridium</taxon>
    </lineage>
</organism>